<feature type="region of interest" description="Disordered" evidence="1">
    <location>
        <begin position="1"/>
        <end position="32"/>
    </location>
</feature>
<evidence type="ECO:0000256" key="1">
    <source>
        <dbReference type="SAM" id="MobiDB-lite"/>
    </source>
</evidence>
<organism evidence="2">
    <name type="scientific">Oryza barthii</name>
    <dbReference type="NCBI Taxonomy" id="65489"/>
    <lineage>
        <taxon>Eukaryota</taxon>
        <taxon>Viridiplantae</taxon>
        <taxon>Streptophyta</taxon>
        <taxon>Embryophyta</taxon>
        <taxon>Tracheophyta</taxon>
        <taxon>Spermatophyta</taxon>
        <taxon>Magnoliopsida</taxon>
        <taxon>Liliopsida</taxon>
        <taxon>Poales</taxon>
        <taxon>Poaceae</taxon>
        <taxon>BOP clade</taxon>
        <taxon>Oryzoideae</taxon>
        <taxon>Oryzeae</taxon>
        <taxon>Oryzinae</taxon>
        <taxon>Oryza</taxon>
    </lineage>
</organism>
<dbReference type="Proteomes" id="UP000026960">
    <property type="component" value="Chromosome 7"/>
</dbReference>
<feature type="compositionally biased region" description="Basic and acidic residues" evidence="1">
    <location>
        <begin position="13"/>
        <end position="26"/>
    </location>
</feature>
<reference evidence="2" key="1">
    <citation type="journal article" date="2009" name="Rice">
        <title>De Novo Next Generation Sequencing of Plant Genomes.</title>
        <authorList>
            <person name="Rounsley S."/>
            <person name="Marri P.R."/>
            <person name="Yu Y."/>
            <person name="He R."/>
            <person name="Sisneros N."/>
            <person name="Goicoechea J.L."/>
            <person name="Lee S.J."/>
            <person name="Angelova A."/>
            <person name="Kudrna D."/>
            <person name="Luo M."/>
            <person name="Affourtit J."/>
            <person name="Desany B."/>
            <person name="Knight J."/>
            <person name="Niazi F."/>
            <person name="Egholm M."/>
            <person name="Wing R.A."/>
        </authorList>
    </citation>
    <scope>NUCLEOTIDE SEQUENCE [LARGE SCALE GENOMIC DNA]</scope>
    <source>
        <strain evidence="2">cv. IRGC 105608</strain>
    </source>
</reference>
<feature type="compositionally biased region" description="Polar residues" evidence="1">
    <location>
        <begin position="1"/>
        <end position="12"/>
    </location>
</feature>
<dbReference type="PaxDb" id="65489-OBART07G10870.1"/>
<dbReference type="AlphaFoldDB" id="A0A0D3GPT6"/>
<evidence type="ECO:0000313" key="3">
    <source>
        <dbReference type="Proteomes" id="UP000026960"/>
    </source>
</evidence>
<feature type="region of interest" description="Disordered" evidence="1">
    <location>
        <begin position="74"/>
        <end position="152"/>
    </location>
</feature>
<evidence type="ECO:0000313" key="2">
    <source>
        <dbReference type="EnsemblPlants" id="OBART07G10870.1"/>
    </source>
</evidence>
<sequence length="152" mass="16659">MGKNTMGPSNSSEDTKESMEHLKGKQDSLVVTTKNDHVDHSVLESSSMLNLGKQDEPDKVEILAKATKDVPEELETIETKSMNSVKNTRKNVGKRTRQDNGGSKIKKSSDHNLQGQGTDMSVKGRTMETTPGPTQYPRGRGPTRGNLPYGFV</sequence>
<keyword evidence="3" id="KW-1185">Reference proteome</keyword>
<name>A0A0D3GPT6_9ORYZ</name>
<accession>A0A0D3GPT6</accession>
<dbReference type="HOGENOM" id="CLU_144430_0_0_1"/>
<dbReference type="Gramene" id="OBART07G10870.1">
    <property type="protein sequence ID" value="OBART07G10870.1"/>
    <property type="gene ID" value="OBART07G10870"/>
</dbReference>
<protein>
    <submittedName>
        <fullName evidence="2">Uncharacterized protein</fullName>
    </submittedName>
</protein>
<proteinExistence type="predicted"/>
<reference evidence="2" key="2">
    <citation type="submission" date="2015-03" db="UniProtKB">
        <authorList>
            <consortium name="EnsemblPlants"/>
        </authorList>
    </citation>
    <scope>IDENTIFICATION</scope>
</reference>
<dbReference type="EnsemblPlants" id="OBART07G10870.1">
    <property type="protein sequence ID" value="OBART07G10870.1"/>
    <property type="gene ID" value="OBART07G10870"/>
</dbReference>